<dbReference type="Pfam" id="PF13185">
    <property type="entry name" value="GAF_2"/>
    <property type="match status" value="1"/>
</dbReference>
<dbReference type="InterPro" id="IPR011006">
    <property type="entry name" value="CheY-like_superfamily"/>
</dbReference>
<feature type="compositionally biased region" description="Low complexity" evidence="14">
    <location>
        <begin position="74"/>
        <end position="100"/>
    </location>
</feature>
<feature type="domain" description="Protein kinase" evidence="15">
    <location>
        <begin position="102"/>
        <end position="390"/>
    </location>
</feature>
<keyword evidence="11" id="KW-1133">Transmembrane helix</keyword>
<feature type="region of interest" description="Disordered" evidence="14">
    <location>
        <begin position="1672"/>
        <end position="1693"/>
    </location>
</feature>
<evidence type="ECO:0000256" key="9">
    <source>
        <dbReference type="ARBA" id="ARBA00022777"/>
    </source>
</evidence>
<evidence type="ECO:0000313" key="18">
    <source>
        <dbReference type="EMBL" id="KAG9246606.1"/>
    </source>
</evidence>
<dbReference type="InterPro" id="IPR036890">
    <property type="entry name" value="HATPase_C_sf"/>
</dbReference>
<dbReference type="GO" id="GO:0000155">
    <property type="term" value="F:phosphorelay sensor kinase activity"/>
    <property type="evidence" value="ECO:0007669"/>
    <property type="project" value="InterPro"/>
</dbReference>
<keyword evidence="9 18" id="KW-0418">Kinase</keyword>
<feature type="compositionally biased region" description="Polar residues" evidence="14">
    <location>
        <begin position="2443"/>
        <end position="2453"/>
    </location>
</feature>
<gene>
    <name evidence="18" type="ORF">BJ878DRAFT_496374</name>
</gene>
<protein>
    <recommendedName>
        <fullName evidence="3">histidine kinase</fullName>
        <ecNumber evidence="3">2.7.13.3</ecNumber>
    </recommendedName>
</protein>
<dbReference type="Pfam" id="PF13191">
    <property type="entry name" value="AAA_16"/>
    <property type="match status" value="1"/>
</dbReference>
<dbReference type="PROSITE" id="PS50011">
    <property type="entry name" value="PROTEIN_KINASE_DOM"/>
    <property type="match status" value="1"/>
</dbReference>
<evidence type="ECO:0000256" key="13">
    <source>
        <dbReference type="PROSITE-ProRule" id="PRU00169"/>
    </source>
</evidence>
<evidence type="ECO:0000256" key="1">
    <source>
        <dbReference type="ARBA" id="ARBA00000085"/>
    </source>
</evidence>
<dbReference type="Pfam" id="PF00512">
    <property type="entry name" value="HisKA"/>
    <property type="match status" value="1"/>
</dbReference>
<dbReference type="CDD" id="cd16922">
    <property type="entry name" value="HATPase_EvgS-ArcB-TorS-like"/>
    <property type="match status" value="1"/>
</dbReference>
<evidence type="ECO:0000256" key="3">
    <source>
        <dbReference type="ARBA" id="ARBA00012438"/>
    </source>
</evidence>
<dbReference type="PANTHER" id="PTHR43047">
    <property type="entry name" value="TWO-COMPONENT HISTIDINE PROTEIN KINASE"/>
    <property type="match status" value="1"/>
</dbReference>
<dbReference type="Gene3D" id="1.10.287.130">
    <property type="match status" value="1"/>
</dbReference>
<dbReference type="SMART" id="SM00388">
    <property type="entry name" value="HisKA"/>
    <property type="match status" value="1"/>
</dbReference>
<feature type="region of interest" description="Disordered" evidence="14">
    <location>
        <begin position="74"/>
        <end position="113"/>
    </location>
</feature>
<dbReference type="SMART" id="SM00448">
    <property type="entry name" value="REC"/>
    <property type="match status" value="1"/>
</dbReference>
<evidence type="ECO:0000256" key="5">
    <source>
        <dbReference type="ARBA" id="ARBA00022553"/>
    </source>
</evidence>
<feature type="domain" description="Response regulatory" evidence="17">
    <location>
        <begin position="2216"/>
        <end position="2340"/>
    </location>
</feature>
<dbReference type="InterPro" id="IPR003594">
    <property type="entry name" value="HATPase_dom"/>
</dbReference>
<dbReference type="GO" id="GO:0005524">
    <property type="term" value="F:ATP binding"/>
    <property type="evidence" value="ECO:0007669"/>
    <property type="project" value="UniProtKB-KW"/>
</dbReference>
<dbReference type="PRINTS" id="PR00344">
    <property type="entry name" value="BCTRLSENSOR"/>
</dbReference>
<dbReference type="CDD" id="cd17546">
    <property type="entry name" value="REC_hyHK_CKI1_RcsC-like"/>
    <property type="match status" value="1"/>
</dbReference>
<dbReference type="PROSITE" id="PS50109">
    <property type="entry name" value="HIS_KIN"/>
    <property type="match status" value="1"/>
</dbReference>
<dbReference type="Gene3D" id="3.40.50.2300">
    <property type="match status" value="1"/>
</dbReference>
<feature type="compositionally biased region" description="Low complexity" evidence="14">
    <location>
        <begin position="2412"/>
        <end position="2426"/>
    </location>
</feature>
<dbReference type="InterPro" id="IPR041664">
    <property type="entry name" value="AAA_16"/>
</dbReference>
<dbReference type="SUPFAM" id="SSF55781">
    <property type="entry name" value="GAF domain-like"/>
    <property type="match status" value="1"/>
</dbReference>
<dbReference type="Gene3D" id="1.10.510.10">
    <property type="entry name" value="Transferase(Phosphotransferase) domain 1"/>
    <property type="match status" value="1"/>
</dbReference>
<dbReference type="SUPFAM" id="SSF52172">
    <property type="entry name" value="CheY-like"/>
    <property type="match status" value="1"/>
</dbReference>
<dbReference type="GO" id="GO:0005886">
    <property type="term" value="C:plasma membrane"/>
    <property type="evidence" value="ECO:0007669"/>
    <property type="project" value="UniProtKB-SubCell"/>
</dbReference>
<feature type="region of interest" description="Disordered" evidence="14">
    <location>
        <begin position="2376"/>
        <end position="2453"/>
    </location>
</feature>
<dbReference type="EC" id="2.7.13.3" evidence="3"/>
<evidence type="ECO:0000256" key="2">
    <source>
        <dbReference type="ARBA" id="ARBA00004651"/>
    </source>
</evidence>
<evidence type="ECO:0000259" key="16">
    <source>
        <dbReference type="PROSITE" id="PS50109"/>
    </source>
</evidence>
<feature type="region of interest" description="Disordered" evidence="14">
    <location>
        <begin position="519"/>
        <end position="538"/>
    </location>
</feature>
<comment type="subcellular location">
    <subcellularLocation>
        <location evidence="2">Cell membrane</location>
        <topology evidence="2">Multi-pass membrane protein</topology>
    </subcellularLocation>
</comment>
<dbReference type="Pfam" id="PF00072">
    <property type="entry name" value="Response_reg"/>
    <property type="match status" value="1"/>
</dbReference>
<evidence type="ECO:0000256" key="11">
    <source>
        <dbReference type="ARBA" id="ARBA00022989"/>
    </source>
</evidence>
<keyword evidence="6" id="KW-0808">Transferase</keyword>
<keyword evidence="8" id="KW-0547">Nucleotide-binding</keyword>
<dbReference type="FunFam" id="3.40.50.2300:FF:000285">
    <property type="entry name" value="Putative sensor histidine kinase/response regulator"/>
    <property type="match status" value="1"/>
</dbReference>
<dbReference type="InterPro" id="IPR029016">
    <property type="entry name" value="GAF-like_dom_sf"/>
</dbReference>
<dbReference type="Pfam" id="PF02518">
    <property type="entry name" value="HATPase_c"/>
    <property type="match status" value="1"/>
</dbReference>
<dbReference type="SUPFAM" id="SSF52540">
    <property type="entry name" value="P-loop containing nucleoside triphosphate hydrolases"/>
    <property type="match status" value="1"/>
</dbReference>
<dbReference type="OrthoDB" id="60033at2759"/>
<dbReference type="SUPFAM" id="SSF56112">
    <property type="entry name" value="Protein kinase-like (PK-like)"/>
    <property type="match status" value="1"/>
</dbReference>
<evidence type="ECO:0000256" key="6">
    <source>
        <dbReference type="ARBA" id="ARBA00022679"/>
    </source>
</evidence>
<evidence type="ECO:0000256" key="7">
    <source>
        <dbReference type="ARBA" id="ARBA00022692"/>
    </source>
</evidence>
<dbReference type="InterPro" id="IPR027417">
    <property type="entry name" value="P-loop_NTPase"/>
</dbReference>
<feature type="compositionally biased region" description="Polar residues" evidence="14">
    <location>
        <begin position="528"/>
        <end position="538"/>
    </location>
</feature>
<evidence type="ECO:0000256" key="10">
    <source>
        <dbReference type="ARBA" id="ARBA00022840"/>
    </source>
</evidence>
<dbReference type="Proteomes" id="UP000887226">
    <property type="component" value="Unassembled WGS sequence"/>
</dbReference>
<feature type="compositionally biased region" description="Polar residues" evidence="14">
    <location>
        <begin position="2376"/>
        <end position="2389"/>
    </location>
</feature>
<dbReference type="SUPFAM" id="SSF47384">
    <property type="entry name" value="Homodimeric domain of signal transducing histidine kinase"/>
    <property type="match status" value="1"/>
</dbReference>
<dbReference type="SUPFAM" id="SSF55874">
    <property type="entry name" value="ATPase domain of HSP90 chaperone/DNA topoisomerase II/histidine kinase"/>
    <property type="match status" value="1"/>
</dbReference>
<dbReference type="InterPro" id="IPR003661">
    <property type="entry name" value="HisK_dim/P_dom"/>
</dbReference>
<dbReference type="InterPro" id="IPR003018">
    <property type="entry name" value="GAF"/>
</dbReference>
<evidence type="ECO:0000256" key="12">
    <source>
        <dbReference type="ARBA" id="ARBA00023136"/>
    </source>
</evidence>
<feature type="modified residue" description="4-aspartylphosphate" evidence="13">
    <location>
        <position position="2271"/>
    </location>
</feature>
<sequence>MDELAPEERDDNLSPPTRLFERLGHIAGYKWDDSQGLLHSSYDNWQIIGTKNHSPAKATNSSATITTLSSLANGIESTPSSETESQTELQTELQTEPLPTSATTAPNPGKGKRRENVEVIAKVSTHALREERAFHICKSLIKTVDPEGEHIVRPLDIVHLQQQPSDKKPVIVCIFENPGQNYLGRVIDYGPAYYTFRKAGDKLEIQEEDDNPLEVVPLETFLDFAIGATECLEILHNGQRIVHGEIRGDAFHMNKKTSRVRLISFGSGLRTFEHGLTSYGWAALSKERGAKTKLCYMSPEQTGRMPAEPDSRTDIYSLGILFWTMLTQQAAFDGETPMDIIQGVLGRRLPPVSSVRMDVPDVISKIIQKMTAKTIGDRYHSASGLRYDLVELRTLLGEGNSAALKDWKIATRDVSSYFILPTIMVGRQREQEAVVKIIDKVTRQHMIEEHLGTTTTSSGSSLSDERLVLFNAAIGGSFDISGSGENDSAADFLMSNSLANSQGDKRDCRLYMATSSRPPLPISKSVHDSASSQGSAHSIANGADDIRLWESKQSQYLQHDPSENNKYIQDGVGGLNNKANPHKFHKRGRCEVVSISGAGGLGKSRLVHSVQVEARRRGYFASAKFDQAKKTAFGPVLKLLSSLFRQVFSETDTDTEFHQILKQYVRPGWPILHKLLDLPEFLFGPGVAPHTNNTNRRTKGYSKTLRAFERQDSSPASSTRGSLFNMKTGVQSSQDFLRSGSSTKSVRLMNTFLDVLRVFTKHKFICFCLDDLHFADEESLDMITRIIASRMKMVIIVTYRPDEILPDKIKGIIEPPNTEEYVKSGGVGVTRITLQPLTEADIVHFVAATLCIPAPEIIPLAAVIQSKTAGNPFFIREMLDTCHRKQCIFYDYRESCWKYDLDCIFQIFETKNYHDTLNSEFISTRISELPQASRAILAWASLIGTSFSFDLIQNLLSGEFDYDNSTNVSSAYLFHSQQDTVEGLQAAIQAYIIIATQQDDRFRFAHDRYMQVAAAMREDNGAKMHFIIAQTLMKYSPEEKFRDTIASHLCESVGVILERVPHRQFFRQMLFDCAQSAAENGARQTAAKFYAGCFALLQDSPWCDGEDVYYEDTLQLFTRAAECNLYIGNIREANQLLTAIFENARSAIDKAPAWVLQSRILAQEGDSPAAFQALKWCLSALDIIVDDSPSFQKCDTEFERLSLKIQSFDKEELINRNMLRGSNLSAVGAVLVETVNAAFWSDRLIFYQMSMVMVDTQLTLGGFPQAGMAFLHLGMIAISRFGMMKFASDMGDISLALMDRWQDNYTLGRGGTLYSLFLGHIQSPLQESIAQLQGALEYAIQAGDRTSTILNFGLVANLKFFASDFMNELEAFCTYGCEEIPDWELDTRGGTMIIAVRQVTRALQGKTYTSSAAEIMDDGNHSSFQYKAWLSSTMANCDRPIFFYEGLEVCVLFLYSHYQSAADMGEVNLPRIETVWSARNTRFLMFFQGLSLAAVMWGKLQNPVRSVHRLRPTRETRQAESILDGQLADVIKSISSFRKRIEDWQIISDVNYLSWSKLLAAQLAEMQLDYDAAMKNYEEALDHASVHNFVFEEALGNYLLAGFFLRRGSRRPAKAALREAIMLYRQFGAVGVAKHIEDEHSLLLQGPTRNLRTADVGAQTDFGGDSAEVQLQGDEDDARQQSRGPVNETKEERIGAWQGNSARTKAGSGLSALDMLDLTSILQGSQVISSVLQVDELLKTMCEIILQNCGGLASTVAIVVEEDEPVGWSIAASGDPEQGAQAHIPGIPLQETPLVAEGVIFYCTRFRETAFLPDLTHDERFSNVTKAWSQRNPTGKSVIAIPICHGSKPLLGVLYLEGQPNGFTDRNLTVLQLLVNQIGISYSNALTLKDIEKVSAFNNSMVDMQKNALRKALAAEKEANLARAEALRNVKLAEEAAKAKSIFLANVSHELRTPLNGVIGNSELLRDSSLQKDQIEMADSIRVSADLLLTVINDILDFSKMEADKMKLFIVAFNPDEMIREVIRSISYTNRDKRSSKSIDILQDIQLPQALIYGDPVRLHQVLGNLVSNSLKFTEKGTITIGAKTDWENEDSAKLTFWVKDTGIGIPSHTLVNLFKPFSQADASTARKYGGSGLGLSICRSLIESMMGGSIQLESTEGLGTTAWFSVTFSKADPEVSVGDTQSASAPMETIQLSKETAAPAASHADFSRIPRDQIRIAIAEDNPINQKIAIQFMEKLGFGVVDAYDNGLLAVEGLRRKAKEGKPYHIILMDVQMPVLDGYDATKLLRKDSDEAVGGTLVIAMTASAIQGDREKCLASGMNDYLAKPVRSGVLKKKLDQYLQPAPNLTPNLQKTAQKIANDVMAGANDEAALSGETLVSGSPAASPQLNSVLKRENTIRPPVIKKPEFPKTASSSPSPDSSRHPSPSYKLSRKMPSRTRVGYDGSSNPSNDGSV</sequence>
<name>A0A9P7Z7C9_9HELO</name>
<comment type="catalytic activity">
    <reaction evidence="1">
        <text>ATP + protein L-histidine = ADP + protein N-phospho-L-histidine.</text>
        <dbReference type="EC" id="2.7.13.3"/>
    </reaction>
</comment>
<dbReference type="GO" id="GO:0009927">
    <property type="term" value="F:histidine phosphotransfer kinase activity"/>
    <property type="evidence" value="ECO:0007669"/>
    <property type="project" value="TreeGrafter"/>
</dbReference>
<organism evidence="18 19">
    <name type="scientific">Calycina marina</name>
    <dbReference type="NCBI Taxonomy" id="1763456"/>
    <lineage>
        <taxon>Eukaryota</taxon>
        <taxon>Fungi</taxon>
        <taxon>Dikarya</taxon>
        <taxon>Ascomycota</taxon>
        <taxon>Pezizomycotina</taxon>
        <taxon>Leotiomycetes</taxon>
        <taxon>Helotiales</taxon>
        <taxon>Pezizellaceae</taxon>
        <taxon>Calycina</taxon>
    </lineage>
</organism>
<comment type="caution">
    <text evidence="18">The sequence shown here is derived from an EMBL/GenBank/DDBJ whole genome shotgun (WGS) entry which is preliminary data.</text>
</comment>
<accession>A0A9P7Z7C9</accession>
<keyword evidence="12" id="KW-0472">Membrane</keyword>
<dbReference type="SMART" id="SM00387">
    <property type="entry name" value="HATPase_c"/>
    <property type="match status" value="1"/>
</dbReference>
<evidence type="ECO:0000256" key="14">
    <source>
        <dbReference type="SAM" id="MobiDB-lite"/>
    </source>
</evidence>
<dbReference type="PROSITE" id="PS50110">
    <property type="entry name" value="RESPONSE_REGULATORY"/>
    <property type="match status" value="1"/>
</dbReference>
<keyword evidence="19" id="KW-1185">Reference proteome</keyword>
<dbReference type="Gene3D" id="3.30.450.40">
    <property type="match status" value="1"/>
</dbReference>
<dbReference type="InterPro" id="IPR001789">
    <property type="entry name" value="Sig_transdc_resp-reg_receiver"/>
</dbReference>
<dbReference type="FunFam" id="1.10.510.10:FF:000579">
    <property type="entry name" value="Sensor histidine kinase/response regulator, putative"/>
    <property type="match status" value="1"/>
</dbReference>
<reference evidence="18" key="1">
    <citation type="journal article" date="2021" name="IMA Fungus">
        <title>Genomic characterization of three marine fungi, including Emericellopsis atlantica sp. nov. with signatures of a generalist lifestyle and marine biomass degradation.</title>
        <authorList>
            <person name="Hagestad O.C."/>
            <person name="Hou L."/>
            <person name="Andersen J.H."/>
            <person name="Hansen E.H."/>
            <person name="Altermark B."/>
            <person name="Li C."/>
            <person name="Kuhnert E."/>
            <person name="Cox R.J."/>
            <person name="Crous P.W."/>
            <person name="Spatafora J.W."/>
            <person name="Lail K."/>
            <person name="Amirebrahimi M."/>
            <person name="Lipzen A."/>
            <person name="Pangilinan J."/>
            <person name="Andreopoulos W."/>
            <person name="Hayes R.D."/>
            <person name="Ng V."/>
            <person name="Grigoriev I.V."/>
            <person name="Jackson S.A."/>
            <person name="Sutton T.D.S."/>
            <person name="Dobson A.D.W."/>
            <person name="Rama T."/>
        </authorList>
    </citation>
    <scope>NUCLEOTIDE SEQUENCE</scope>
    <source>
        <strain evidence="18">TRa3180A</strain>
    </source>
</reference>
<proteinExistence type="predicted"/>
<dbReference type="PANTHER" id="PTHR43047:SF46">
    <property type="entry name" value="HISTIDINE KINASE_RESPONSE REGULATOR, PUTATIVE (AFU_ORTHOLOGUE AFUA_3G12550)-RELATED"/>
    <property type="match status" value="1"/>
</dbReference>
<dbReference type="CDD" id="cd00082">
    <property type="entry name" value="HisKA"/>
    <property type="match status" value="1"/>
</dbReference>
<dbReference type="InterPro" id="IPR011009">
    <property type="entry name" value="Kinase-like_dom_sf"/>
</dbReference>
<dbReference type="SMART" id="SM00220">
    <property type="entry name" value="S_TKc"/>
    <property type="match status" value="1"/>
</dbReference>
<evidence type="ECO:0000256" key="8">
    <source>
        <dbReference type="ARBA" id="ARBA00022741"/>
    </source>
</evidence>
<dbReference type="InterPro" id="IPR005467">
    <property type="entry name" value="His_kinase_dom"/>
</dbReference>
<evidence type="ECO:0000259" key="17">
    <source>
        <dbReference type="PROSITE" id="PS50110"/>
    </source>
</evidence>
<keyword evidence="5 13" id="KW-0597">Phosphoprotein</keyword>
<evidence type="ECO:0000256" key="4">
    <source>
        <dbReference type="ARBA" id="ARBA00022475"/>
    </source>
</evidence>
<dbReference type="Gene3D" id="3.30.565.10">
    <property type="entry name" value="Histidine kinase-like ATPase, C-terminal domain"/>
    <property type="match status" value="1"/>
</dbReference>
<dbReference type="InterPro" id="IPR000719">
    <property type="entry name" value="Prot_kinase_dom"/>
</dbReference>
<keyword evidence="10" id="KW-0067">ATP-binding</keyword>
<feature type="domain" description="Histidine kinase" evidence="16">
    <location>
        <begin position="1946"/>
        <end position="2171"/>
    </location>
</feature>
<dbReference type="EMBL" id="MU253798">
    <property type="protein sequence ID" value="KAG9246606.1"/>
    <property type="molecule type" value="Genomic_DNA"/>
</dbReference>
<evidence type="ECO:0000313" key="19">
    <source>
        <dbReference type="Proteomes" id="UP000887226"/>
    </source>
</evidence>
<dbReference type="FunFam" id="1.10.287.130:FF:000003">
    <property type="entry name" value="Histidine kinase"/>
    <property type="match status" value="1"/>
</dbReference>
<dbReference type="InterPro" id="IPR036097">
    <property type="entry name" value="HisK_dim/P_sf"/>
</dbReference>
<dbReference type="FunFam" id="3.30.450.40:FF:000044">
    <property type="entry name" value="Putative sensor histidine kinase/response regulator"/>
    <property type="match status" value="1"/>
</dbReference>
<dbReference type="FunFam" id="3.30.565.10:FF:000010">
    <property type="entry name" value="Sensor histidine kinase RcsC"/>
    <property type="match status" value="1"/>
</dbReference>
<keyword evidence="7" id="KW-0812">Transmembrane</keyword>
<evidence type="ECO:0000259" key="15">
    <source>
        <dbReference type="PROSITE" id="PS50011"/>
    </source>
</evidence>
<keyword evidence="4" id="KW-1003">Cell membrane</keyword>
<dbReference type="InterPro" id="IPR004358">
    <property type="entry name" value="Sig_transdc_His_kin-like_C"/>
</dbReference>